<keyword evidence="2" id="KW-0175">Coiled coil</keyword>
<dbReference type="Gene3D" id="3.10.560.10">
    <property type="entry name" value="Outer membrane lipoprotein wza domain like"/>
    <property type="match status" value="1"/>
</dbReference>
<feature type="coiled-coil region" evidence="2">
    <location>
        <begin position="254"/>
        <end position="310"/>
    </location>
</feature>
<dbReference type="EMBL" id="JADFFK010000006">
    <property type="protein sequence ID" value="MBE9637066.1"/>
    <property type="molecule type" value="Genomic_DNA"/>
</dbReference>
<evidence type="ECO:0000256" key="1">
    <source>
        <dbReference type="ARBA" id="ARBA00022729"/>
    </source>
</evidence>
<dbReference type="PANTHER" id="PTHR33619:SF3">
    <property type="entry name" value="POLYSACCHARIDE EXPORT PROTEIN GFCE-RELATED"/>
    <property type="match status" value="1"/>
</dbReference>
<evidence type="ECO:0000256" key="2">
    <source>
        <dbReference type="SAM" id="Coils"/>
    </source>
</evidence>
<dbReference type="Pfam" id="PF02563">
    <property type="entry name" value="Poly_export"/>
    <property type="match status" value="1"/>
</dbReference>
<organism evidence="4 5">
    <name type="scientific">Salipiger mangrovisoli</name>
    <dbReference type="NCBI Taxonomy" id="2865933"/>
    <lineage>
        <taxon>Bacteria</taxon>
        <taxon>Pseudomonadati</taxon>
        <taxon>Pseudomonadota</taxon>
        <taxon>Alphaproteobacteria</taxon>
        <taxon>Rhodobacterales</taxon>
        <taxon>Roseobacteraceae</taxon>
        <taxon>Salipiger</taxon>
    </lineage>
</organism>
<name>A0ABR9X0M9_9RHOB</name>
<protein>
    <submittedName>
        <fullName evidence="4">Polysaccharide biosynthesis/export family protein</fullName>
    </submittedName>
</protein>
<dbReference type="InterPro" id="IPR003715">
    <property type="entry name" value="Poly_export_N"/>
</dbReference>
<proteinExistence type="predicted"/>
<feature type="domain" description="Polysaccharide export protein N-terminal" evidence="3">
    <location>
        <begin position="13"/>
        <end position="63"/>
    </location>
</feature>
<gene>
    <name evidence="4" type="ORF">IQ782_09470</name>
</gene>
<keyword evidence="1" id="KW-0732">Signal</keyword>
<evidence type="ECO:0000259" key="3">
    <source>
        <dbReference type="Pfam" id="PF02563"/>
    </source>
</evidence>
<dbReference type="Proteomes" id="UP000607796">
    <property type="component" value="Unassembled WGS sequence"/>
</dbReference>
<evidence type="ECO:0000313" key="4">
    <source>
        <dbReference type="EMBL" id="MBE9637066.1"/>
    </source>
</evidence>
<accession>A0ABR9X0M9</accession>
<reference evidence="4 5" key="1">
    <citation type="journal article" date="2021" name="Int. J. Syst. Evol. Microbiol.">
        <title>Salipiger mangrovisoli sp. nov., isolated from mangrove soil and the proposal for the reclassification of Paraphaeobacter pallidus as Salipiger pallidus comb. nov.</title>
        <authorList>
            <person name="Du J."/>
            <person name="Liu Y."/>
            <person name="Pei T."/>
            <person name="Deng M.R."/>
            <person name="Zhu H."/>
        </authorList>
    </citation>
    <scope>NUCLEOTIDE SEQUENCE [LARGE SCALE GENOMIC DNA]</scope>
    <source>
        <strain evidence="4 5">6D45A</strain>
    </source>
</reference>
<sequence length="372" mass="39482">MILTISGVEAPVETMVDTDGEVRIGQIGGVAIAGMTLNEAEETLAQEMLARGLYVDPQVSVVITAYAPVIVAGDVGSPGRHDYFPGMTVASAVAISGGSVAGSVNRIEVTRARALASSQMREANLKIAAAVAKLARVRAQLAGDEARVELTSELAALLPSAAAVDLDRLIEGEAEVLASERERSVTLLAFWDEEIKTITHQAANFDDRIEAQRAISEVYLKALEDARSLQERGLQTSTRVSDAVENEATARSKILELETAKLNATRAISSAERERASYLTEQREAALGEQNELLAELDTLRVEYDRAAELTALLSGGQTGALLDESSVVVDYALQSSRPGRSEGAALTPNSPIFPGETLIVAVRPVGSDLNQ</sequence>
<comment type="caution">
    <text evidence="4">The sequence shown here is derived from an EMBL/GenBank/DDBJ whole genome shotgun (WGS) entry which is preliminary data.</text>
</comment>
<dbReference type="Gene3D" id="3.30.1950.10">
    <property type="entry name" value="wza like domain"/>
    <property type="match status" value="1"/>
</dbReference>
<evidence type="ECO:0000313" key="5">
    <source>
        <dbReference type="Proteomes" id="UP000607796"/>
    </source>
</evidence>
<keyword evidence="5" id="KW-1185">Reference proteome</keyword>
<dbReference type="PANTHER" id="PTHR33619">
    <property type="entry name" value="POLYSACCHARIDE EXPORT PROTEIN GFCE-RELATED"/>
    <property type="match status" value="1"/>
</dbReference>
<dbReference type="InterPro" id="IPR049712">
    <property type="entry name" value="Poly_export"/>
</dbReference>